<dbReference type="GO" id="GO:0042269">
    <property type="term" value="P:regulation of natural killer cell mediated cytotoxicity"/>
    <property type="evidence" value="ECO:0007669"/>
    <property type="project" value="TreeGrafter"/>
</dbReference>
<dbReference type="SUPFAM" id="SSF56436">
    <property type="entry name" value="C-type lectin-like"/>
    <property type="match status" value="1"/>
</dbReference>
<accession>A0A851EPI5</accession>
<dbReference type="GO" id="GO:0005886">
    <property type="term" value="C:plasma membrane"/>
    <property type="evidence" value="ECO:0007669"/>
    <property type="project" value="TreeGrafter"/>
</dbReference>
<dbReference type="PANTHER" id="PTHR46784:SF1">
    <property type="entry name" value="KILLER CELL LECTIN-LIKE RECEPTOR SUBFAMILY B MEMBER 1"/>
    <property type="match status" value="1"/>
</dbReference>
<protein>
    <submittedName>
        <fullName evidence="4">KRBBA protein</fullName>
    </submittedName>
</protein>
<dbReference type="InterPro" id="IPR051527">
    <property type="entry name" value="KLR_subfamily_B"/>
</dbReference>
<reference evidence="4" key="1">
    <citation type="submission" date="2019-10" db="EMBL/GenBank/DDBJ databases">
        <title>Bird 10,000 Genomes (B10K) Project - Family phase.</title>
        <authorList>
            <person name="Zhang G."/>
        </authorList>
    </citation>
    <scope>NUCLEOTIDE SEQUENCE</scope>
    <source>
        <strain evidence="4">B10K-DU-002-53</strain>
        <tissue evidence="4">Muscle</tissue>
    </source>
</reference>
<keyword evidence="1" id="KW-0472">Membrane</keyword>
<keyword evidence="5" id="KW-1185">Reference proteome</keyword>
<organism evidence="4 5">
    <name type="scientific">Pitta sordida</name>
    <name type="common">Hooded pitta</name>
    <dbReference type="NCBI Taxonomy" id="9163"/>
    <lineage>
        <taxon>Eukaryota</taxon>
        <taxon>Metazoa</taxon>
        <taxon>Chordata</taxon>
        <taxon>Craniata</taxon>
        <taxon>Vertebrata</taxon>
        <taxon>Euteleostomi</taxon>
        <taxon>Archelosauria</taxon>
        <taxon>Archosauria</taxon>
        <taxon>Dinosauria</taxon>
        <taxon>Saurischia</taxon>
        <taxon>Theropoda</taxon>
        <taxon>Coelurosauria</taxon>
        <taxon>Aves</taxon>
        <taxon>Neognathae</taxon>
        <taxon>Neoaves</taxon>
        <taxon>Telluraves</taxon>
        <taxon>Australaves</taxon>
        <taxon>Passeriformes</taxon>
        <taxon>Pittidae</taxon>
        <taxon>Pitta</taxon>
    </lineage>
</organism>
<dbReference type="Proteomes" id="UP000633448">
    <property type="component" value="Unassembled WGS sequence"/>
</dbReference>
<evidence type="ECO:0000256" key="1">
    <source>
        <dbReference type="ARBA" id="ARBA00022989"/>
    </source>
</evidence>
<keyword evidence="1" id="KW-1133">Transmembrane helix</keyword>
<dbReference type="InterPro" id="IPR001304">
    <property type="entry name" value="C-type_lectin-like"/>
</dbReference>
<feature type="non-terminal residue" evidence="4">
    <location>
        <position position="1"/>
    </location>
</feature>
<dbReference type="EMBL" id="WEKX01000359">
    <property type="protein sequence ID" value="NWI84521.1"/>
    <property type="molecule type" value="Genomic_DNA"/>
</dbReference>
<keyword evidence="2" id="KW-1015">Disulfide bond</keyword>
<comment type="caution">
    <text evidence="4">The sequence shown here is derived from an EMBL/GenBank/DDBJ whole genome shotgun (WGS) entry which is preliminary data.</text>
</comment>
<dbReference type="InterPro" id="IPR016186">
    <property type="entry name" value="C-type_lectin-like/link_sf"/>
</dbReference>
<dbReference type="OrthoDB" id="538816at2759"/>
<dbReference type="GO" id="GO:0038023">
    <property type="term" value="F:signaling receptor activity"/>
    <property type="evidence" value="ECO:0007669"/>
    <property type="project" value="TreeGrafter"/>
</dbReference>
<dbReference type="GO" id="GO:0009986">
    <property type="term" value="C:cell surface"/>
    <property type="evidence" value="ECO:0007669"/>
    <property type="project" value="TreeGrafter"/>
</dbReference>
<dbReference type="PANTHER" id="PTHR46784">
    <property type="entry name" value="KILLER CELL LECTIN-LIKE RECEPTOR SUBFAMILY B MEMBER 1"/>
    <property type="match status" value="1"/>
</dbReference>
<name>A0A851EPI5_PITSO</name>
<dbReference type="Gene3D" id="3.10.100.10">
    <property type="entry name" value="Mannose-Binding Protein A, subunit A"/>
    <property type="match status" value="1"/>
</dbReference>
<dbReference type="InterPro" id="IPR016187">
    <property type="entry name" value="CTDL_fold"/>
</dbReference>
<dbReference type="PROSITE" id="PS50041">
    <property type="entry name" value="C_TYPE_LECTIN_2"/>
    <property type="match status" value="1"/>
</dbReference>
<evidence type="ECO:0000256" key="2">
    <source>
        <dbReference type="ARBA" id="ARBA00023157"/>
    </source>
</evidence>
<evidence type="ECO:0000313" key="5">
    <source>
        <dbReference type="Proteomes" id="UP000633448"/>
    </source>
</evidence>
<proteinExistence type="predicted"/>
<gene>
    <name evidence="4" type="primary">Klrb1b</name>
    <name evidence="4" type="ORF">PITSOR_R15218</name>
</gene>
<keyword evidence="1" id="KW-0812">Transmembrane</keyword>
<feature type="non-terminal residue" evidence="4">
    <location>
        <position position="97"/>
    </location>
</feature>
<feature type="domain" description="C-type lectin" evidence="3">
    <location>
        <begin position="1"/>
        <end position="91"/>
    </location>
</feature>
<sequence length="97" mass="11327">QEDCRNQGGALVMPQDQDELDSLMETLRRPTSYFWIGLWMDRKGWTWLNSSSLDQSRFQQNPKEGHGDCGTIKGNRIYSENCNSEQQRICQREAIEL</sequence>
<evidence type="ECO:0000313" key="4">
    <source>
        <dbReference type="EMBL" id="NWI84521.1"/>
    </source>
</evidence>
<evidence type="ECO:0000259" key="3">
    <source>
        <dbReference type="PROSITE" id="PS50041"/>
    </source>
</evidence>
<dbReference type="AlphaFoldDB" id="A0A851EPI5"/>
<dbReference type="Pfam" id="PF00059">
    <property type="entry name" value="Lectin_C"/>
    <property type="match status" value="1"/>
</dbReference>